<dbReference type="AlphaFoldDB" id="A0A5C4J9V0"/>
<dbReference type="OrthoDB" id="3530961at2"/>
<dbReference type="Proteomes" id="UP000309174">
    <property type="component" value="Unassembled WGS sequence"/>
</dbReference>
<organism evidence="1 2">
    <name type="scientific">Actinomadura soli</name>
    <dbReference type="NCBI Taxonomy" id="2508997"/>
    <lineage>
        <taxon>Bacteria</taxon>
        <taxon>Bacillati</taxon>
        <taxon>Actinomycetota</taxon>
        <taxon>Actinomycetes</taxon>
        <taxon>Streptosporangiales</taxon>
        <taxon>Thermomonosporaceae</taxon>
        <taxon>Actinomadura</taxon>
    </lineage>
</organism>
<dbReference type="RefSeq" id="WP_138646998.1">
    <property type="nucleotide sequence ID" value="NZ_VCKW01000112.1"/>
</dbReference>
<name>A0A5C4J9V0_9ACTN</name>
<proteinExistence type="predicted"/>
<sequence>MTDATDAGARARLIAGLRELADYLETTPAPVPRYGAEVTVHAQGTDAQQCAEVDRAAAVLGSPVSDRLAVSGHYETVRTFGVVSLRVVAITEARMARYRAHISYADNVLPDDDSDVTAQEDVAVRAA</sequence>
<gene>
    <name evidence="1" type="ORF">ETD83_21845</name>
</gene>
<reference evidence="1 2" key="1">
    <citation type="submission" date="2019-05" db="EMBL/GenBank/DDBJ databases">
        <title>Draft genome sequence of Actinomadura sp. 14C53.</title>
        <authorList>
            <person name="Saricaoglu S."/>
            <person name="Isik K."/>
        </authorList>
    </citation>
    <scope>NUCLEOTIDE SEQUENCE [LARGE SCALE GENOMIC DNA]</scope>
    <source>
        <strain evidence="1 2">14C53</strain>
    </source>
</reference>
<protein>
    <submittedName>
        <fullName evidence="1">Uncharacterized protein</fullName>
    </submittedName>
</protein>
<accession>A0A5C4J9V0</accession>
<comment type="caution">
    <text evidence="1">The sequence shown here is derived from an EMBL/GenBank/DDBJ whole genome shotgun (WGS) entry which is preliminary data.</text>
</comment>
<evidence type="ECO:0000313" key="2">
    <source>
        <dbReference type="Proteomes" id="UP000309174"/>
    </source>
</evidence>
<dbReference type="EMBL" id="VCKW01000112">
    <property type="protein sequence ID" value="TMQ95975.1"/>
    <property type="molecule type" value="Genomic_DNA"/>
</dbReference>
<keyword evidence="2" id="KW-1185">Reference proteome</keyword>
<evidence type="ECO:0000313" key="1">
    <source>
        <dbReference type="EMBL" id="TMQ95975.1"/>
    </source>
</evidence>